<sequence length="157" mass="17527">MSSAKVNHRDLADSNKSILKNNCSGPRYNLRARAESKGTKGNKSVKFAGSTKEASSVRRSIKKDYAKKKHRRATPHPHKTKTGSSPTDTESTQSNGPIHDDTWSGRLRSRTATVFSDVSASSSASILKKDTKKDNKKKKVKHVKIEGNWTNRLRERH</sequence>
<name>A0ABR1EBX5_NECAM</name>
<comment type="caution">
    <text evidence="2">The sequence shown here is derived from an EMBL/GenBank/DDBJ whole genome shotgun (WGS) entry which is preliminary data.</text>
</comment>
<evidence type="ECO:0000256" key="1">
    <source>
        <dbReference type="SAM" id="MobiDB-lite"/>
    </source>
</evidence>
<proteinExistence type="predicted"/>
<accession>A0ABR1EBX5</accession>
<dbReference type="EMBL" id="JAVFWL010000006">
    <property type="protein sequence ID" value="KAK6760161.1"/>
    <property type="molecule type" value="Genomic_DNA"/>
</dbReference>
<evidence type="ECO:0000313" key="2">
    <source>
        <dbReference type="EMBL" id="KAK6760161.1"/>
    </source>
</evidence>
<feature type="compositionally biased region" description="Polar residues" evidence="1">
    <location>
        <begin position="14"/>
        <end position="24"/>
    </location>
</feature>
<protein>
    <submittedName>
        <fullName evidence="2">Uncharacterized protein</fullName>
    </submittedName>
</protein>
<dbReference type="Proteomes" id="UP001303046">
    <property type="component" value="Unassembled WGS sequence"/>
</dbReference>
<feature type="compositionally biased region" description="Polar residues" evidence="1">
    <location>
        <begin position="82"/>
        <end position="96"/>
    </location>
</feature>
<evidence type="ECO:0000313" key="3">
    <source>
        <dbReference type="Proteomes" id="UP001303046"/>
    </source>
</evidence>
<feature type="compositionally biased region" description="Basic residues" evidence="1">
    <location>
        <begin position="59"/>
        <end position="81"/>
    </location>
</feature>
<keyword evidence="3" id="KW-1185">Reference proteome</keyword>
<reference evidence="2 3" key="1">
    <citation type="submission" date="2023-08" db="EMBL/GenBank/DDBJ databases">
        <title>A Necator americanus chromosomal reference genome.</title>
        <authorList>
            <person name="Ilik V."/>
            <person name="Petrzelkova K.J."/>
            <person name="Pardy F."/>
            <person name="Fuh T."/>
            <person name="Niatou-Singa F.S."/>
            <person name="Gouil Q."/>
            <person name="Baker L."/>
            <person name="Ritchie M.E."/>
            <person name="Jex A.R."/>
            <person name="Gazzola D."/>
            <person name="Li H."/>
            <person name="Toshio Fujiwara R."/>
            <person name="Zhan B."/>
            <person name="Aroian R.V."/>
            <person name="Pafco B."/>
            <person name="Schwarz E.M."/>
        </authorList>
    </citation>
    <scope>NUCLEOTIDE SEQUENCE [LARGE SCALE GENOMIC DNA]</scope>
    <source>
        <strain evidence="2 3">Aroian</strain>
        <tissue evidence="2">Whole animal</tissue>
    </source>
</reference>
<organism evidence="2 3">
    <name type="scientific">Necator americanus</name>
    <name type="common">Human hookworm</name>
    <dbReference type="NCBI Taxonomy" id="51031"/>
    <lineage>
        <taxon>Eukaryota</taxon>
        <taxon>Metazoa</taxon>
        <taxon>Ecdysozoa</taxon>
        <taxon>Nematoda</taxon>
        <taxon>Chromadorea</taxon>
        <taxon>Rhabditida</taxon>
        <taxon>Rhabditina</taxon>
        <taxon>Rhabditomorpha</taxon>
        <taxon>Strongyloidea</taxon>
        <taxon>Ancylostomatidae</taxon>
        <taxon>Bunostominae</taxon>
        <taxon>Necator</taxon>
    </lineage>
</organism>
<feature type="region of interest" description="Disordered" evidence="1">
    <location>
        <begin position="1"/>
        <end position="157"/>
    </location>
</feature>
<gene>
    <name evidence="2" type="primary">Necator_chrX.g21761</name>
    <name evidence="2" type="ORF">RB195_021600</name>
</gene>